<keyword evidence="7" id="KW-1185">Reference proteome</keyword>
<dbReference type="InterPro" id="IPR028998">
    <property type="entry name" value="RimP_C"/>
</dbReference>
<evidence type="ECO:0000313" key="7">
    <source>
        <dbReference type="Proteomes" id="UP000184139"/>
    </source>
</evidence>
<dbReference type="GO" id="GO:0005829">
    <property type="term" value="C:cytosol"/>
    <property type="evidence" value="ECO:0007669"/>
    <property type="project" value="TreeGrafter"/>
</dbReference>
<dbReference type="CDD" id="cd01734">
    <property type="entry name" value="YlxS_C"/>
    <property type="match status" value="1"/>
</dbReference>
<dbReference type="HAMAP" id="MF_01077">
    <property type="entry name" value="RimP"/>
    <property type="match status" value="1"/>
</dbReference>
<gene>
    <name evidence="3" type="primary">rimP</name>
    <name evidence="6" type="ORF">SAMN02745124_00552</name>
</gene>
<evidence type="ECO:0000256" key="3">
    <source>
        <dbReference type="HAMAP-Rule" id="MF_01077"/>
    </source>
</evidence>
<dbReference type="Proteomes" id="UP000184139">
    <property type="component" value="Unassembled WGS sequence"/>
</dbReference>
<evidence type="ECO:0000313" key="6">
    <source>
        <dbReference type="EMBL" id="SHH44633.1"/>
    </source>
</evidence>
<reference evidence="6 7" key="1">
    <citation type="submission" date="2016-11" db="EMBL/GenBank/DDBJ databases">
        <authorList>
            <person name="Jaros S."/>
            <person name="Januszkiewicz K."/>
            <person name="Wedrychowicz H."/>
        </authorList>
    </citation>
    <scope>NUCLEOTIDE SEQUENCE [LARGE SCALE GENOMIC DNA]</scope>
    <source>
        <strain evidence="6 7">DSM 9705</strain>
    </source>
</reference>
<dbReference type="InterPro" id="IPR035956">
    <property type="entry name" value="RimP_N_sf"/>
</dbReference>
<dbReference type="Gene3D" id="2.30.30.180">
    <property type="entry name" value="Ribosome maturation factor RimP, C-terminal domain"/>
    <property type="match status" value="1"/>
</dbReference>
<sequence length="151" mass="17297">MNEGVVSRVREFAESLLPAMGLELYDVQFRRENQGWVLRLTIDRVGGVSLDDCSRVSREVSDFLDVEDLIEHQYHLEVSSPGAERMLRSLAECRRFVGEKIRVKLSQERDGQKVFIGRLQEVGDGTLIVELENGELHTVPWDEINKARLTL</sequence>
<dbReference type="Pfam" id="PF17384">
    <property type="entry name" value="DUF150_C"/>
    <property type="match status" value="1"/>
</dbReference>
<dbReference type="PANTHER" id="PTHR33867:SF1">
    <property type="entry name" value="RIBOSOME MATURATION FACTOR RIMP"/>
    <property type="match status" value="1"/>
</dbReference>
<dbReference type="SUPFAM" id="SSF75420">
    <property type="entry name" value="YhbC-like, N-terminal domain"/>
    <property type="match status" value="1"/>
</dbReference>
<dbReference type="OrthoDB" id="9805006at2"/>
<accession>A0A1M5T2Q8</accession>
<organism evidence="6 7">
    <name type="scientific">Desulfofustis glycolicus DSM 9705</name>
    <dbReference type="NCBI Taxonomy" id="1121409"/>
    <lineage>
        <taxon>Bacteria</taxon>
        <taxon>Pseudomonadati</taxon>
        <taxon>Thermodesulfobacteriota</taxon>
        <taxon>Desulfobulbia</taxon>
        <taxon>Desulfobulbales</taxon>
        <taxon>Desulfocapsaceae</taxon>
        <taxon>Desulfofustis</taxon>
    </lineage>
</organism>
<dbReference type="STRING" id="1121409.SAMN02745124_00552"/>
<dbReference type="InterPro" id="IPR028989">
    <property type="entry name" value="RimP_N"/>
</dbReference>
<evidence type="ECO:0000259" key="5">
    <source>
        <dbReference type="Pfam" id="PF17384"/>
    </source>
</evidence>
<feature type="domain" description="Ribosome maturation factor RimP C-terminal" evidence="5">
    <location>
        <begin position="91"/>
        <end position="150"/>
    </location>
</feature>
<dbReference type="RefSeq" id="WP_073373291.1">
    <property type="nucleotide sequence ID" value="NZ_FQXS01000002.1"/>
</dbReference>
<dbReference type="PANTHER" id="PTHR33867">
    <property type="entry name" value="RIBOSOME MATURATION FACTOR RIMP"/>
    <property type="match status" value="1"/>
</dbReference>
<dbReference type="GO" id="GO:0000028">
    <property type="term" value="P:ribosomal small subunit assembly"/>
    <property type="evidence" value="ECO:0007669"/>
    <property type="project" value="TreeGrafter"/>
</dbReference>
<comment type="subcellular location">
    <subcellularLocation>
        <location evidence="3">Cytoplasm</location>
    </subcellularLocation>
</comment>
<keyword evidence="2 3" id="KW-0690">Ribosome biogenesis</keyword>
<dbReference type="GO" id="GO:0006412">
    <property type="term" value="P:translation"/>
    <property type="evidence" value="ECO:0007669"/>
    <property type="project" value="TreeGrafter"/>
</dbReference>
<comment type="similarity">
    <text evidence="3">Belongs to the RimP family.</text>
</comment>
<name>A0A1M5T2Q8_9BACT</name>
<evidence type="ECO:0000259" key="4">
    <source>
        <dbReference type="Pfam" id="PF02576"/>
    </source>
</evidence>
<dbReference type="Gene3D" id="3.30.300.70">
    <property type="entry name" value="RimP-like superfamily, N-terminal"/>
    <property type="match status" value="1"/>
</dbReference>
<evidence type="ECO:0000256" key="2">
    <source>
        <dbReference type="ARBA" id="ARBA00022517"/>
    </source>
</evidence>
<dbReference type="EMBL" id="FQXS01000002">
    <property type="protein sequence ID" value="SHH44633.1"/>
    <property type="molecule type" value="Genomic_DNA"/>
</dbReference>
<protein>
    <recommendedName>
        <fullName evidence="3">Ribosome maturation factor RimP</fullName>
    </recommendedName>
</protein>
<dbReference type="SUPFAM" id="SSF74942">
    <property type="entry name" value="YhbC-like, C-terminal domain"/>
    <property type="match status" value="1"/>
</dbReference>
<comment type="function">
    <text evidence="3">Required for maturation of 30S ribosomal subunits.</text>
</comment>
<dbReference type="InterPro" id="IPR003728">
    <property type="entry name" value="Ribosome_maturation_RimP"/>
</dbReference>
<dbReference type="AlphaFoldDB" id="A0A1M5T2Q8"/>
<feature type="domain" description="Ribosome maturation factor RimP N-terminal" evidence="4">
    <location>
        <begin position="13"/>
        <end position="84"/>
    </location>
</feature>
<dbReference type="Pfam" id="PF02576">
    <property type="entry name" value="RimP_N"/>
    <property type="match status" value="1"/>
</dbReference>
<proteinExistence type="inferred from homology"/>
<keyword evidence="1 3" id="KW-0963">Cytoplasm</keyword>
<dbReference type="FunFam" id="3.30.300.70:FF:000001">
    <property type="entry name" value="Ribosome maturation factor RimP"/>
    <property type="match status" value="1"/>
</dbReference>
<evidence type="ECO:0000256" key="1">
    <source>
        <dbReference type="ARBA" id="ARBA00022490"/>
    </source>
</evidence>
<dbReference type="InterPro" id="IPR036847">
    <property type="entry name" value="RimP_C_sf"/>
</dbReference>